<dbReference type="Gene3D" id="3.40.50.2000">
    <property type="entry name" value="Glycogen Phosphorylase B"/>
    <property type="match status" value="1"/>
</dbReference>
<name>A0ABW1YMM5_9GAMM</name>
<dbReference type="EMBL" id="JBHSVR010000001">
    <property type="protein sequence ID" value="MFC6633776.1"/>
    <property type="molecule type" value="Genomic_DNA"/>
</dbReference>
<gene>
    <name evidence="1" type="ORF">ACFQBM_10805</name>
</gene>
<dbReference type="Proteomes" id="UP001596425">
    <property type="component" value="Unassembled WGS sequence"/>
</dbReference>
<proteinExistence type="predicted"/>
<protein>
    <submittedName>
        <fullName evidence="1">Glycosyltransferase</fullName>
        <ecNumber evidence="1">2.4.-.-</ecNumber>
    </submittedName>
</protein>
<sequence>MSAPVKSALLLAKQWPEPASTAAGRRTLDILDLLAEAGYRVEIASPAQPTPFQARTGYGEHRIAVNDASFDQWVRALNPTLVIYDRFVMEEQFGWRVREHCPGALTLLDTSDFHSLREARHQALKSGQPVNLFHPTAEREVAAMARCDLTVMISQVEVALLKQHFCLPDWQLHYLPFLVRDLPDPKALPGFDERRHLVMIGGFKHAPNRDAATWFAREIWPQLHPLLPGVECHLYGAYADHAMQRLNDPAAGLRVYGRTEDALATLARYRLNLAPLRFGAGQKGKILDGWLVGTPAVTTPVGAESMAAEETWGYPLSDDPEQFAATTAHLYQDRVAWFSARDAGNQALETGFSYRQHAAAFIERLESIAANLEAHRNRQIWGRILRRTEYRAEEFMSRWIEAKNRGTDT</sequence>
<organism evidence="1 2">
    <name type="scientific">Microbulbifer taiwanensis</name>
    <dbReference type="NCBI Taxonomy" id="986746"/>
    <lineage>
        <taxon>Bacteria</taxon>
        <taxon>Pseudomonadati</taxon>
        <taxon>Pseudomonadota</taxon>
        <taxon>Gammaproteobacteria</taxon>
        <taxon>Cellvibrionales</taxon>
        <taxon>Microbulbiferaceae</taxon>
        <taxon>Microbulbifer</taxon>
    </lineage>
</organism>
<dbReference type="Pfam" id="PF13692">
    <property type="entry name" value="Glyco_trans_1_4"/>
    <property type="match status" value="1"/>
</dbReference>
<reference evidence="2" key="1">
    <citation type="journal article" date="2019" name="Int. J. Syst. Evol. Microbiol.">
        <title>The Global Catalogue of Microorganisms (GCM) 10K type strain sequencing project: providing services to taxonomists for standard genome sequencing and annotation.</title>
        <authorList>
            <consortium name="The Broad Institute Genomics Platform"/>
            <consortium name="The Broad Institute Genome Sequencing Center for Infectious Disease"/>
            <person name="Wu L."/>
            <person name="Ma J."/>
        </authorList>
    </citation>
    <scope>NUCLEOTIDE SEQUENCE [LARGE SCALE GENOMIC DNA]</scope>
    <source>
        <strain evidence="2">CGMCC 1.13718</strain>
    </source>
</reference>
<evidence type="ECO:0000313" key="2">
    <source>
        <dbReference type="Proteomes" id="UP001596425"/>
    </source>
</evidence>
<keyword evidence="1" id="KW-0808">Transferase</keyword>
<comment type="caution">
    <text evidence="1">The sequence shown here is derived from an EMBL/GenBank/DDBJ whole genome shotgun (WGS) entry which is preliminary data.</text>
</comment>
<dbReference type="EC" id="2.4.-.-" evidence="1"/>
<dbReference type="SUPFAM" id="SSF53756">
    <property type="entry name" value="UDP-Glycosyltransferase/glycogen phosphorylase"/>
    <property type="match status" value="1"/>
</dbReference>
<accession>A0ABW1YMM5</accession>
<dbReference type="RefSeq" id="WP_193190732.1">
    <property type="nucleotide sequence ID" value="NZ_JACZFR010000014.1"/>
</dbReference>
<keyword evidence="2" id="KW-1185">Reference proteome</keyword>
<evidence type="ECO:0000313" key="1">
    <source>
        <dbReference type="EMBL" id="MFC6633776.1"/>
    </source>
</evidence>
<keyword evidence="1" id="KW-0328">Glycosyltransferase</keyword>
<dbReference type="GO" id="GO:0016757">
    <property type="term" value="F:glycosyltransferase activity"/>
    <property type="evidence" value="ECO:0007669"/>
    <property type="project" value="UniProtKB-KW"/>
</dbReference>